<reference evidence="2" key="1">
    <citation type="submission" date="2020-10" db="EMBL/GenBank/DDBJ databases">
        <title>Whole-genome sequence of Luteibacter sp. EIF3.</title>
        <authorList>
            <person name="Friedrich I."/>
            <person name="Hertel R."/>
            <person name="Daniel R."/>
        </authorList>
    </citation>
    <scope>NUCLEOTIDE SEQUENCE</scope>
    <source>
        <strain evidence="2">EIF3</strain>
    </source>
</reference>
<dbReference type="Proteomes" id="UP001056681">
    <property type="component" value="Chromosome"/>
</dbReference>
<feature type="compositionally biased region" description="Basic and acidic residues" evidence="1">
    <location>
        <begin position="23"/>
        <end position="34"/>
    </location>
</feature>
<protein>
    <submittedName>
        <fullName evidence="2">Uncharacterized protein</fullName>
    </submittedName>
</protein>
<evidence type="ECO:0000256" key="1">
    <source>
        <dbReference type="SAM" id="MobiDB-lite"/>
    </source>
</evidence>
<name>A0ABY4SWS9_9GAMM</name>
<dbReference type="EMBL" id="CP063231">
    <property type="protein sequence ID" value="URL57167.1"/>
    <property type="molecule type" value="Genomic_DNA"/>
</dbReference>
<dbReference type="RefSeq" id="WP_250338107.1">
    <property type="nucleotide sequence ID" value="NZ_CP063231.1"/>
</dbReference>
<keyword evidence="3" id="KW-1185">Reference proteome</keyword>
<accession>A0ABY4SWS9</accession>
<evidence type="ECO:0000313" key="3">
    <source>
        <dbReference type="Proteomes" id="UP001056681"/>
    </source>
</evidence>
<gene>
    <name evidence="2" type="ORF">IM816_10925</name>
</gene>
<evidence type="ECO:0000313" key="2">
    <source>
        <dbReference type="EMBL" id="URL57167.1"/>
    </source>
</evidence>
<proteinExistence type="predicted"/>
<feature type="region of interest" description="Disordered" evidence="1">
    <location>
        <begin position="21"/>
        <end position="40"/>
    </location>
</feature>
<organism evidence="2 3">
    <name type="scientific">Luteibacter flocculans</name>
    <dbReference type="NCBI Taxonomy" id="2780091"/>
    <lineage>
        <taxon>Bacteria</taxon>
        <taxon>Pseudomonadati</taxon>
        <taxon>Pseudomonadota</taxon>
        <taxon>Gammaproteobacteria</taxon>
        <taxon>Lysobacterales</taxon>
        <taxon>Rhodanobacteraceae</taxon>
        <taxon>Luteibacter</taxon>
    </lineage>
</organism>
<sequence length="95" mass="10392">MIDPSISPWIAAAEAEALTLQAQRKETRSRRPSDARSLISQEITMPPSLRLFAPPVHRGSNARAFVRLSSKLNAARAIPRSATYAAKAHNPLSMD</sequence>